<feature type="compositionally biased region" description="Pro residues" evidence="6">
    <location>
        <begin position="1"/>
        <end position="17"/>
    </location>
</feature>
<protein>
    <submittedName>
        <fullName evidence="8">Serine/threonine-protein kinase PrkC</fullName>
        <ecNumber evidence="8">2.7.11.1</ecNumber>
    </submittedName>
</protein>
<feature type="domain" description="Protein kinase" evidence="7">
    <location>
        <begin position="98"/>
        <end position="361"/>
    </location>
</feature>
<keyword evidence="4 5" id="KW-0067">ATP-binding</keyword>
<evidence type="ECO:0000256" key="4">
    <source>
        <dbReference type="ARBA" id="ARBA00022840"/>
    </source>
</evidence>
<keyword evidence="2 5" id="KW-0547">Nucleotide-binding</keyword>
<accession>A0A517XMU1</accession>
<evidence type="ECO:0000256" key="3">
    <source>
        <dbReference type="ARBA" id="ARBA00022777"/>
    </source>
</evidence>
<dbReference type="EMBL" id="CP036273">
    <property type="protein sequence ID" value="QDU18811.1"/>
    <property type="molecule type" value="Genomic_DNA"/>
</dbReference>
<feature type="region of interest" description="Disordered" evidence="6">
    <location>
        <begin position="1"/>
        <end position="84"/>
    </location>
</feature>
<dbReference type="PROSITE" id="PS00108">
    <property type="entry name" value="PROTEIN_KINASE_ST"/>
    <property type="match status" value="1"/>
</dbReference>
<dbReference type="KEGG" id="uli:ETAA1_07070"/>
<feature type="binding site" evidence="5">
    <location>
        <position position="127"/>
    </location>
    <ligand>
        <name>ATP</name>
        <dbReference type="ChEBI" id="CHEBI:30616"/>
    </ligand>
</feature>
<keyword evidence="1 8" id="KW-0808">Transferase</keyword>
<proteinExistence type="predicted"/>
<organism evidence="8 9">
    <name type="scientific">Urbifossiella limnaea</name>
    <dbReference type="NCBI Taxonomy" id="2528023"/>
    <lineage>
        <taxon>Bacteria</taxon>
        <taxon>Pseudomonadati</taxon>
        <taxon>Planctomycetota</taxon>
        <taxon>Planctomycetia</taxon>
        <taxon>Gemmatales</taxon>
        <taxon>Gemmataceae</taxon>
        <taxon>Urbifossiella</taxon>
    </lineage>
</organism>
<dbReference type="Gene3D" id="3.30.200.20">
    <property type="entry name" value="Phosphorylase Kinase, domain 1"/>
    <property type="match status" value="1"/>
</dbReference>
<dbReference type="PROSITE" id="PS00107">
    <property type="entry name" value="PROTEIN_KINASE_ATP"/>
    <property type="match status" value="1"/>
</dbReference>
<dbReference type="GO" id="GO:0004674">
    <property type="term" value="F:protein serine/threonine kinase activity"/>
    <property type="evidence" value="ECO:0007669"/>
    <property type="project" value="UniProtKB-EC"/>
</dbReference>
<sequence>MPPPTPDSTGRHPPPPAAGSSARPPEPSLSDLLRGSSSARRHSPAQDVAAHLTAAPHEANDDDAPTVITNAHGHPPPPPPPYVVGDTPNLAGRKLGHFELIEAVGAGGMAAVLKARDLELGRVVALKILPPESAKDAETVTRFKQEARAAARLDHENVARVYFCGEDQGLHFIAFEFVEGITLRQMIDRRGRLPAGECVRYMIQVAAGLHHAAERGVVHRDIKPSNLIITPDGRAKIVDMGLARSLDGQSVNGGVTQSGVTLGTFDYISPEQALDPRRADVRSDIYSLGCAFYHALTGRPPVPEGTAAKKLYAHQHVDPLDPRELNPAVPDDLAAVLSGMMAKDPERRYQTPVELIAHLKTIAERLNVGLESAVKDSTIRAVAAERLPTGPRVRTSWVAAAAAVVVAVVLLATTGNGNRPTAVAPPWAKTTVAPPVEPVPGAGPAVPLPPPAADGWVRVKTAAELVEALTKPAGGDLKVKLAPGDYDLTGVDQRVEFRGTSLVLAGDGPVGSARVKLAQGGPGSLTANARTVAVYKLRVAFDAEDGGATDDGLVLTDTSDVKLEDVVFTHDPGARAAGRTAVTVNAPGGPSRVRLDRCLVGPGGYGVRVAHGATVEVNDSAFAPLTAVVLVGDPDAPPAVDEAPATTVALLRSSFMPDGGGAVVATDGGGNVRVTAGYCVVAPPAGPGAEARRGAVVRTPGEGEGGVRFAGIPGKANAYYQTDPLATAARTVTFDDAKKDGLPADDAGKVLLKQLPWAAAEGGVLAPLAGPDPHRTFRLRVAGPDADRDLFAARGNPDVKVLGAQFTRDPLALPGLVYGGEPSVAWPPANPALSPAGPRELVWWPEAPADQPLPANTSTDLVKLLRDARSGDTVRVRHTGPLAVEQLTIDPPRPAGAAERADFHLTIAPFAGSAPVLTPAADEKLSFSLFKLWEGRLTLTGLEFQLRPGAKNDAVAAVTVVAGRGVEFKDCVFTLDEPDGKTAAVVAVSDPGREMMMAAANRPTPKVEFDGCLVRGRGRLLSVPVSRPFDLDLDQCVTAVAGPLVWAKAGGRAADAGQVSRVRFHRVTAFLGGPVVELHGGKVGEMRASGLVPTEVTAEASLFVGVPGAGRALAEVDGAELARDDPNRVLKWEPGRGGANRYANFDAGAITVLVRPGDAPVQEWDWDKWLAFARELGRPLGTATFADAPDGLGALSGMTPADAAVQSVAFPDLTDPRPADAGADPAKVARPAGR</sequence>
<name>A0A517XMU1_9BACT</name>
<dbReference type="InterPro" id="IPR000719">
    <property type="entry name" value="Prot_kinase_dom"/>
</dbReference>
<dbReference type="PANTHER" id="PTHR43289">
    <property type="entry name" value="MITOGEN-ACTIVATED PROTEIN KINASE KINASE KINASE 20-RELATED"/>
    <property type="match status" value="1"/>
</dbReference>
<dbReference type="Proteomes" id="UP000319576">
    <property type="component" value="Chromosome"/>
</dbReference>
<evidence type="ECO:0000256" key="5">
    <source>
        <dbReference type="PROSITE-ProRule" id="PRU10141"/>
    </source>
</evidence>
<reference evidence="8 9" key="1">
    <citation type="submission" date="2019-02" db="EMBL/GenBank/DDBJ databases">
        <title>Deep-cultivation of Planctomycetes and their phenomic and genomic characterization uncovers novel biology.</title>
        <authorList>
            <person name="Wiegand S."/>
            <person name="Jogler M."/>
            <person name="Boedeker C."/>
            <person name="Pinto D."/>
            <person name="Vollmers J."/>
            <person name="Rivas-Marin E."/>
            <person name="Kohn T."/>
            <person name="Peeters S.H."/>
            <person name="Heuer A."/>
            <person name="Rast P."/>
            <person name="Oberbeckmann S."/>
            <person name="Bunk B."/>
            <person name="Jeske O."/>
            <person name="Meyerdierks A."/>
            <person name="Storesund J.E."/>
            <person name="Kallscheuer N."/>
            <person name="Luecker S."/>
            <person name="Lage O.M."/>
            <person name="Pohl T."/>
            <person name="Merkel B.J."/>
            <person name="Hornburger P."/>
            <person name="Mueller R.-W."/>
            <person name="Bruemmer F."/>
            <person name="Labrenz M."/>
            <person name="Spormann A.M."/>
            <person name="Op den Camp H."/>
            <person name="Overmann J."/>
            <person name="Amann R."/>
            <person name="Jetten M.S.M."/>
            <person name="Mascher T."/>
            <person name="Medema M.H."/>
            <person name="Devos D.P."/>
            <person name="Kaster A.-K."/>
            <person name="Ovreas L."/>
            <person name="Rohde M."/>
            <person name="Galperin M.Y."/>
            <person name="Jogler C."/>
        </authorList>
    </citation>
    <scope>NUCLEOTIDE SEQUENCE [LARGE SCALE GENOMIC DNA]</scope>
    <source>
        <strain evidence="8 9">ETA_A1</strain>
    </source>
</reference>
<keyword evidence="9" id="KW-1185">Reference proteome</keyword>
<evidence type="ECO:0000256" key="6">
    <source>
        <dbReference type="SAM" id="MobiDB-lite"/>
    </source>
</evidence>
<evidence type="ECO:0000259" key="7">
    <source>
        <dbReference type="PROSITE" id="PS50011"/>
    </source>
</evidence>
<evidence type="ECO:0000256" key="2">
    <source>
        <dbReference type="ARBA" id="ARBA00022741"/>
    </source>
</evidence>
<gene>
    <name evidence="8" type="primary">prkC_3</name>
    <name evidence="8" type="ORF">ETAA1_07070</name>
</gene>
<evidence type="ECO:0000256" key="1">
    <source>
        <dbReference type="ARBA" id="ARBA00022679"/>
    </source>
</evidence>
<dbReference type="PANTHER" id="PTHR43289:SF6">
    <property type="entry name" value="SERINE_THREONINE-PROTEIN KINASE NEKL-3"/>
    <property type="match status" value="1"/>
</dbReference>
<dbReference type="RefSeq" id="WP_145234350.1">
    <property type="nucleotide sequence ID" value="NZ_CP036273.1"/>
</dbReference>
<keyword evidence="3 8" id="KW-0418">Kinase</keyword>
<feature type="region of interest" description="Disordered" evidence="6">
    <location>
        <begin position="1212"/>
        <end position="1234"/>
    </location>
</feature>
<dbReference type="Gene3D" id="1.10.510.10">
    <property type="entry name" value="Transferase(Phosphotransferase) domain 1"/>
    <property type="match status" value="1"/>
</dbReference>
<evidence type="ECO:0000313" key="8">
    <source>
        <dbReference type="EMBL" id="QDU18811.1"/>
    </source>
</evidence>
<dbReference type="CDD" id="cd14014">
    <property type="entry name" value="STKc_PknB_like"/>
    <property type="match status" value="1"/>
</dbReference>
<evidence type="ECO:0000313" key="9">
    <source>
        <dbReference type="Proteomes" id="UP000319576"/>
    </source>
</evidence>
<dbReference type="SMART" id="SM00220">
    <property type="entry name" value="S_TKc"/>
    <property type="match status" value="1"/>
</dbReference>
<dbReference type="InterPro" id="IPR011009">
    <property type="entry name" value="Kinase-like_dom_sf"/>
</dbReference>
<dbReference type="GO" id="GO:0005524">
    <property type="term" value="F:ATP binding"/>
    <property type="evidence" value="ECO:0007669"/>
    <property type="project" value="UniProtKB-UniRule"/>
</dbReference>
<dbReference type="OrthoDB" id="6111975at2"/>
<dbReference type="SUPFAM" id="SSF56112">
    <property type="entry name" value="Protein kinase-like (PK-like)"/>
    <property type="match status" value="1"/>
</dbReference>
<dbReference type="AlphaFoldDB" id="A0A517XMU1"/>
<dbReference type="EC" id="2.7.11.1" evidence="8"/>
<dbReference type="Pfam" id="PF00069">
    <property type="entry name" value="Pkinase"/>
    <property type="match status" value="1"/>
</dbReference>
<dbReference type="InterPro" id="IPR017441">
    <property type="entry name" value="Protein_kinase_ATP_BS"/>
</dbReference>
<dbReference type="PROSITE" id="PS50011">
    <property type="entry name" value="PROTEIN_KINASE_DOM"/>
    <property type="match status" value="1"/>
</dbReference>
<dbReference type="InterPro" id="IPR008271">
    <property type="entry name" value="Ser/Thr_kinase_AS"/>
</dbReference>